<evidence type="ECO:0000313" key="9">
    <source>
        <dbReference type="Proteomes" id="UP000186817"/>
    </source>
</evidence>
<evidence type="ECO:0000256" key="2">
    <source>
        <dbReference type="ARBA" id="ARBA00022741"/>
    </source>
</evidence>
<feature type="region of interest" description="Disordered" evidence="6">
    <location>
        <begin position="126"/>
        <end position="195"/>
    </location>
</feature>
<dbReference type="GO" id="GO:0004694">
    <property type="term" value="F:eukaryotic translation initiation factor 2alpha kinase activity"/>
    <property type="evidence" value="ECO:0007669"/>
    <property type="project" value="TreeGrafter"/>
</dbReference>
<dbReference type="Gene3D" id="3.30.200.20">
    <property type="entry name" value="Phosphorylase Kinase, domain 1"/>
    <property type="match status" value="1"/>
</dbReference>
<feature type="domain" description="Protein kinase" evidence="7">
    <location>
        <begin position="515"/>
        <end position="872"/>
    </location>
</feature>
<dbReference type="InterPro" id="IPR011057">
    <property type="entry name" value="Mss4-like_sf"/>
</dbReference>
<feature type="region of interest" description="Disordered" evidence="6">
    <location>
        <begin position="61"/>
        <end position="88"/>
    </location>
</feature>
<proteinExistence type="predicted"/>
<evidence type="ECO:0000256" key="3">
    <source>
        <dbReference type="ARBA" id="ARBA00022777"/>
    </source>
</evidence>
<dbReference type="Proteomes" id="UP000186817">
    <property type="component" value="Unassembled WGS sequence"/>
</dbReference>
<gene>
    <name evidence="8" type="primary">Cdk3</name>
    <name evidence="8" type="ORF">AK812_SmicGene22282</name>
</gene>
<dbReference type="InterPro" id="IPR000719">
    <property type="entry name" value="Prot_kinase_dom"/>
</dbReference>
<feature type="compositionally biased region" description="Basic and acidic residues" evidence="6">
    <location>
        <begin position="762"/>
        <end position="777"/>
    </location>
</feature>
<dbReference type="AlphaFoldDB" id="A0A1Q9DK82"/>
<feature type="compositionally biased region" description="Basic and acidic residues" evidence="6">
    <location>
        <begin position="169"/>
        <end position="179"/>
    </location>
</feature>
<keyword evidence="4" id="KW-0067">ATP-binding</keyword>
<protein>
    <submittedName>
        <fullName evidence="8">Cyclin-dependent kinase 3</fullName>
    </submittedName>
</protein>
<dbReference type="GO" id="GO:0005829">
    <property type="term" value="C:cytosol"/>
    <property type="evidence" value="ECO:0007669"/>
    <property type="project" value="TreeGrafter"/>
</dbReference>
<reference evidence="8 9" key="1">
    <citation type="submission" date="2016-02" db="EMBL/GenBank/DDBJ databases">
        <title>Genome analysis of coral dinoflagellate symbionts highlights evolutionary adaptations to a symbiotic lifestyle.</title>
        <authorList>
            <person name="Aranda M."/>
            <person name="Li Y."/>
            <person name="Liew Y.J."/>
            <person name="Baumgarten S."/>
            <person name="Simakov O."/>
            <person name="Wilson M."/>
            <person name="Piel J."/>
            <person name="Ashoor H."/>
            <person name="Bougouffa S."/>
            <person name="Bajic V.B."/>
            <person name="Ryu T."/>
            <person name="Ravasi T."/>
            <person name="Bayer T."/>
            <person name="Micklem G."/>
            <person name="Kim H."/>
            <person name="Bhak J."/>
            <person name="Lajeunesse T.C."/>
            <person name="Voolstra C.R."/>
        </authorList>
    </citation>
    <scope>NUCLEOTIDE SEQUENCE [LARGE SCALE GENOMIC DNA]</scope>
    <source>
        <strain evidence="8 9">CCMP2467</strain>
    </source>
</reference>
<dbReference type="Gene3D" id="1.10.510.10">
    <property type="entry name" value="Transferase(Phosphotransferase) domain 1"/>
    <property type="match status" value="1"/>
</dbReference>
<keyword evidence="1" id="KW-0808">Transferase</keyword>
<keyword evidence="9" id="KW-1185">Reference proteome</keyword>
<dbReference type="SUPFAM" id="SSF56112">
    <property type="entry name" value="Protein kinase-like (PK-like)"/>
    <property type="match status" value="1"/>
</dbReference>
<evidence type="ECO:0000313" key="8">
    <source>
        <dbReference type="EMBL" id="OLP95576.1"/>
    </source>
</evidence>
<feature type="compositionally biased region" description="Basic and acidic residues" evidence="6">
    <location>
        <begin position="128"/>
        <end position="143"/>
    </location>
</feature>
<organism evidence="8 9">
    <name type="scientific">Symbiodinium microadriaticum</name>
    <name type="common">Dinoflagellate</name>
    <name type="synonym">Zooxanthella microadriatica</name>
    <dbReference type="NCBI Taxonomy" id="2951"/>
    <lineage>
        <taxon>Eukaryota</taxon>
        <taxon>Sar</taxon>
        <taxon>Alveolata</taxon>
        <taxon>Dinophyceae</taxon>
        <taxon>Suessiales</taxon>
        <taxon>Symbiodiniaceae</taxon>
        <taxon>Symbiodinium</taxon>
    </lineage>
</organism>
<dbReference type="PANTHER" id="PTHR11042:SF136">
    <property type="entry name" value="EIF-2-ALPHA KINASE GCN2"/>
    <property type="match status" value="1"/>
</dbReference>
<dbReference type="GO" id="GO:0005634">
    <property type="term" value="C:nucleus"/>
    <property type="evidence" value="ECO:0007669"/>
    <property type="project" value="TreeGrafter"/>
</dbReference>
<dbReference type="PROSITE" id="PS50011">
    <property type="entry name" value="PROTEIN_KINASE_DOM"/>
    <property type="match status" value="1"/>
</dbReference>
<sequence>MAKMPSKQWSCESLAAGQDFALQQLQRTVSDDAVSLEEKIKECKPRFAVTLIPRYTHASKDLLQDGSGSTSPSAKTKKGCKPGQGKKVKKHVTKASLLHCLRDKYQETLKLYWVERDLLAEIEDETEERFQDRRSGNGKDLEPPRPMTGRSNALMGDDGVIYESDDDEPRGRTPNHDDSDTSSPDGKPKPKPSGTMVRETALEAVESVTDVLDQVLKIRSKLENQIGKLEVLKDAESQKCSLAVMEEKKLRKTVFKPVKRVSEPGLDQKRRCIEPQGVWDSHGTTSKQMLHGLPLPFWTEVTDESGTVKFYDAQCGIPLFEAPKGRTYAEFKRESERHGWPSFRDEEIIKENIKVLDGGEVVSKCNTHLGHNLPDAAGNRYCIDLLCIAGHPKTHHEINVYTCKLPGCRQLSSAMPIRKRADNQAGNPAVDGDGDGGCDGGQGGGPGCAGHGCPGCWKPSMVNDRWTPSQHILSAMYSRVAEQEQTRLRRLYALPPVGGPYRRAQPAPAAEAWHTRILQQHGDSAAAAAAKAVGGPPPTGFPPAHIAGGMTLALAMLLTMSRVNAKGPYLGSELRMSQAGRDDGMPTSFLREAALLSELKHPNIIRLEVCSQFERVLDVRQKFKQMLMGLSYVHHQGLIHRNLKPDNLFLDLSGTARLPEFSRPFYGHPQSQYSNVKIGDFTTTRTLDIPFQVYTPEDPKERDRSGREMRRLWYRACLLVEAASGKSDGEIDHLFRVFRAWSVKRRWNANGGNVAGGRHHQRPFESPEPRRTPRVDLDDTPPAVRPGLPVWNILSMMVEQVTIGSPRQGAANLPEVEGRTEPAPRDDAYAEVEASATAYQLGTQVKQFLDKFLQRSVDTELCGDNSACVSNLTKGATLVDFMVGRCRLTVEVLDNYFTLPDKPSDLAELKAQGQNIQPSQILTCEKEFLPKVDFKLQKPTVHWFLQCYLVYARFNAKDLVGRTSPET</sequence>
<evidence type="ECO:0000259" key="7">
    <source>
        <dbReference type="PROSITE" id="PS50011"/>
    </source>
</evidence>
<dbReference type="GO" id="GO:0017148">
    <property type="term" value="P:negative regulation of translation"/>
    <property type="evidence" value="ECO:0007669"/>
    <property type="project" value="UniProtKB-KW"/>
</dbReference>
<dbReference type="PANTHER" id="PTHR11042">
    <property type="entry name" value="EUKARYOTIC TRANSLATION INITIATION FACTOR 2-ALPHA KINASE EIF2-ALPHA KINASE -RELATED"/>
    <property type="match status" value="1"/>
</dbReference>
<dbReference type="InterPro" id="IPR011009">
    <property type="entry name" value="Kinase-like_dom_sf"/>
</dbReference>
<comment type="caution">
    <text evidence="8">The sequence shown here is derived from an EMBL/GenBank/DDBJ whole genome shotgun (WGS) entry which is preliminary data.</text>
</comment>
<keyword evidence="5" id="KW-0652">Protein synthesis inhibitor</keyword>
<accession>A0A1Q9DK82</accession>
<evidence type="ECO:0000256" key="1">
    <source>
        <dbReference type="ARBA" id="ARBA00022679"/>
    </source>
</evidence>
<name>A0A1Q9DK82_SYMMI</name>
<evidence type="ECO:0000256" key="4">
    <source>
        <dbReference type="ARBA" id="ARBA00022840"/>
    </source>
</evidence>
<feature type="compositionally biased region" description="Basic residues" evidence="6">
    <location>
        <begin position="75"/>
        <end position="88"/>
    </location>
</feature>
<feature type="region of interest" description="Disordered" evidence="6">
    <location>
        <begin position="752"/>
        <end position="782"/>
    </location>
</feature>
<dbReference type="Gene3D" id="2.170.150.20">
    <property type="entry name" value="Peptide methionine sulfoxide reductase"/>
    <property type="match status" value="1"/>
</dbReference>
<dbReference type="SUPFAM" id="SSF51316">
    <property type="entry name" value="Mss4-like"/>
    <property type="match status" value="1"/>
</dbReference>
<dbReference type="EMBL" id="LSRX01000498">
    <property type="protein sequence ID" value="OLP95576.1"/>
    <property type="molecule type" value="Genomic_DNA"/>
</dbReference>
<dbReference type="InterPro" id="IPR050339">
    <property type="entry name" value="CC_SR_Kinase"/>
</dbReference>
<dbReference type="OrthoDB" id="4062651at2759"/>
<dbReference type="GO" id="GO:0005524">
    <property type="term" value="F:ATP binding"/>
    <property type="evidence" value="ECO:0007669"/>
    <property type="project" value="UniProtKB-KW"/>
</dbReference>
<keyword evidence="3 8" id="KW-0418">Kinase</keyword>
<evidence type="ECO:0000256" key="6">
    <source>
        <dbReference type="SAM" id="MobiDB-lite"/>
    </source>
</evidence>
<evidence type="ECO:0000256" key="5">
    <source>
        <dbReference type="ARBA" id="ARBA00023193"/>
    </source>
</evidence>
<dbReference type="SMART" id="SM00220">
    <property type="entry name" value="S_TKc"/>
    <property type="match status" value="1"/>
</dbReference>
<keyword evidence="2" id="KW-0547">Nucleotide-binding</keyword>